<reference evidence="2" key="1">
    <citation type="submission" date="2023-03" db="EMBL/GenBank/DDBJ databases">
        <title>Massive genome expansion in bonnet fungi (Mycena s.s.) driven by repeated elements and novel gene families across ecological guilds.</title>
        <authorList>
            <consortium name="Lawrence Berkeley National Laboratory"/>
            <person name="Harder C.B."/>
            <person name="Miyauchi S."/>
            <person name="Viragh M."/>
            <person name="Kuo A."/>
            <person name="Thoen E."/>
            <person name="Andreopoulos B."/>
            <person name="Lu D."/>
            <person name="Skrede I."/>
            <person name="Drula E."/>
            <person name="Henrissat B."/>
            <person name="Morin E."/>
            <person name="Kohler A."/>
            <person name="Barry K."/>
            <person name="LaButti K."/>
            <person name="Morin E."/>
            <person name="Salamov A."/>
            <person name="Lipzen A."/>
            <person name="Mereny Z."/>
            <person name="Hegedus B."/>
            <person name="Baldrian P."/>
            <person name="Stursova M."/>
            <person name="Weitz H."/>
            <person name="Taylor A."/>
            <person name="Grigoriev I.V."/>
            <person name="Nagy L.G."/>
            <person name="Martin F."/>
            <person name="Kauserud H."/>
        </authorList>
    </citation>
    <scope>NUCLEOTIDE SEQUENCE</scope>
    <source>
        <strain evidence="2">CBHHK173m</strain>
    </source>
</reference>
<evidence type="ECO:0000256" key="1">
    <source>
        <dbReference type="SAM" id="Phobius"/>
    </source>
</evidence>
<feature type="transmembrane region" description="Helical" evidence="1">
    <location>
        <begin position="180"/>
        <end position="201"/>
    </location>
</feature>
<dbReference type="Proteomes" id="UP001222325">
    <property type="component" value="Unassembled WGS sequence"/>
</dbReference>
<feature type="transmembrane region" description="Helical" evidence="1">
    <location>
        <begin position="122"/>
        <end position="143"/>
    </location>
</feature>
<keyword evidence="1" id="KW-0472">Membrane</keyword>
<gene>
    <name evidence="2" type="ORF">B0H15DRAFT_955045</name>
</gene>
<keyword evidence="1" id="KW-1133">Transmembrane helix</keyword>
<comment type="caution">
    <text evidence="2">The sequence shown here is derived from an EMBL/GenBank/DDBJ whole genome shotgun (WGS) entry which is preliminary data.</text>
</comment>
<protein>
    <submittedName>
        <fullName evidence="2">Uncharacterized protein</fullName>
    </submittedName>
</protein>
<keyword evidence="3" id="KW-1185">Reference proteome</keyword>
<sequence length="653" mass="70319">MTSDANANFAMQYPPSSPDVHSTTFLHVPLYLSEPSPTHKDFDPYSPPADLQAENKLTRDIFRRSRGVLSLLSSWAVLVIAAQLLLLSLGWGFFIAVHTRGQIALPASTAQHARENPHSTTILVTLIATGLSGVSAYLFAHALRRSLALSLSRPISLATLRGTVGISTRTVVFNRQDIKWTALSLLFFILTGVQTTGWSTLLTPIPIVLSTPLVGTELDFMSTGFKQYSEGALLDPESCFQSDLYSQVSINTAESGLASAQAVVGYPSSLNFNYRTHNVSTGGILPAYLERVRSTAGRAGNETIPVTTHSTKPLPRHAFSSNYSMVQQGFTADVACRVVSPSDLPMSLNITEVLVNSAVRTPTYYSWDAWMDPGCSSRWNYTLQMTDPNNSTIIGLSCDEPGDAYTLWMLGSGVYSFMSGVSCTVAPKITSVSADYTSANGIDTTLLGTTDSANRGGPAGMFAFSTIMDMFFVTQGLSADTIGSHISSVLHALPSSQWTDTNLLEQILAAYFRGVVEFSGSLLRTCISETIRPFADGAPANMTRATAGVYRTETLGWSFVAKPTRIILLPTTLIALASIAVILVAWSRNPGQMGRRMDFDATNPLHLMAASAAGGLNDTFRGLGSRDIREGEKMAVILGPVQGRRTGLMRANV</sequence>
<feature type="transmembrane region" description="Helical" evidence="1">
    <location>
        <begin position="68"/>
        <end position="96"/>
    </location>
</feature>
<accession>A0AAD6XKI8</accession>
<keyword evidence="1" id="KW-0812">Transmembrane</keyword>
<dbReference type="AlphaFoldDB" id="A0AAD6XKI8"/>
<evidence type="ECO:0000313" key="2">
    <source>
        <dbReference type="EMBL" id="KAJ7077541.1"/>
    </source>
</evidence>
<organism evidence="2 3">
    <name type="scientific">Mycena belliarum</name>
    <dbReference type="NCBI Taxonomy" id="1033014"/>
    <lineage>
        <taxon>Eukaryota</taxon>
        <taxon>Fungi</taxon>
        <taxon>Dikarya</taxon>
        <taxon>Basidiomycota</taxon>
        <taxon>Agaricomycotina</taxon>
        <taxon>Agaricomycetes</taxon>
        <taxon>Agaricomycetidae</taxon>
        <taxon>Agaricales</taxon>
        <taxon>Marasmiineae</taxon>
        <taxon>Mycenaceae</taxon>
        <taxon>Mycena</taxon>
    </lineage>
</organism>
<evidence type="ECO:0000313" key="3">
    <source>
        <dbReference type="Proteomes" id="UP001222325"/>
    </source>
</evidence>
<dbReference type="EMBL" id="JARJCN010000072">
    <property type="protein sequence ID" value="KAJ7077541.1"/>
    <property type="molecule type" value="Genomic_DNA"/>
</dbReference>
<proteinExistence type="predicted"/>
<feature type="transmembrane region" description="Helical" evidence="1">
    <location>
        <begin position="567"/>
        <end position="587"/>
    </location>
</feature>
<name>A0AAD6XKI8_9AGAR</name>